<dbReference type="Proteomes" id="UP000192796">
    <property type="component" value="Unassembled WGS sequence"/>
</dbReference>
<gene>
    <name evidence="1" type="ORF">A3860_30440</name>
</gene>
<organism evidence="1 2">
    <name type="scientific">Niastella vici</name>
    <dbReference type="NCBI Taxonomy" id="1703345"/>
    <lineage>
        <taxon>Bacteria</taxon>
        <taxon>Pseudomonadati</taxon>
        <taxon>Bacteroidota</taxon>
        <taxon>Chitinophagia</taxon>
        <taxon>Chitinophagales</taxon>
        <taxon>Chitinophagaceae</taxon>
        <taxon>Niastella</taxon>
    </lineage>
</organism>
<reference evidence="1 2" key="1">
    <citation type="submission" date="2016-03" db="EMBL/GenBank/DDBJ databases">
        <title>Niastella vici sp. nov., isolated from farmland soil.</title>
        <authorList>
            <person name="Chen L."/>
            <person name="Wang D."/>
            <person name="Yang S."/>
            <person name="Wang G."/>
        </authorList>
    </citation>
    <scope>NUCLEOTIDE SEQUENCE [LARGE SCALE GENOMIC DNA]</scope>
    <source>
        <strain evidence="1 2">DJ57</strain>
    </source>
</reference>
<evidence type="ECO:0000313" key="2">
    <source>
        <dbReference type="Proteomes" id="UP000192796"/>
    </source>
</evidence>
<evidence type="ECO:0000313" key="1">
    <source>
        <dbReference type="EMBL" id="OQP62005.1"/>
    </source>
</evidence>
<proteinExistence type="predicted"/>
<accession>A0A1V9FUG8</accession>
<name>A0A1V9FUG8_9BACT</name>
<dbReference type="EMBL" id="LVYD01000054">
    <property type="protein sequence ID" value="OQP62005.1"/>
    <property type="molecule type" value="Genomic_DNA"/>
</dbReference>
<sequence>MSTPKNSNPIVENVRAVFDAIPAKGKKYKQKGYCHVGTTVQSHVQGMALYSNQFGDFIILTHNNKGYSKGKFITMHVGHDSTNCHDTPYEHYNHPGGMQVIGDFVAVALENSSYDSGYVLFYSLFNMTDKREPTLLNTQIRRESKGSGAAGITYINGTFIVGVTDSGELDVYLSNSVPSLDDPNIKWSGPLSIKGLKGGDNIALASDSLGNVYLFGFRTEDLGGSNKDYIDLYKVDLSSLTLDHIESRHMYTKGGALGALGVHFRYGAGIQIIDSATINLCASERNFEWEGPGPTAFCIYYNKFEKGNGEAEGVDEIDEN</sequence>
<dbReference type="OrthoDB" id="839202at2"/>
<keyword evidence="2" id="KW-1185">Reference proteome</keyword>
<dbReference type="RefSeq" id="WP_081150170.1">
    <property type="nucleotide sequence ID" value="NZ_LVYD01000054.1"/>
</dbReference>
<dbReference type="AlphaFoldDB" id="A0A1V9FUG8"/>
<protein>
    <submittedName>
        <fullName evidence="1">Uncharacterized protein</fullName>
    </submittedName>
</protein>
<comment type="caution">
    <text evidence="1">The sequence shown here is derived from an EMBL/GenBank/DDBJ whole genome shotgun (WGS) entry which is preliminary data.</text>
</comment>